<dbReference type="AlphaFoldDB" id="A0AAD2D957"/>
<gene>
    <name evidence="1" type="ORF">ECRASSUSDP1_LOCUS25676</name>
</gene>
<sequence>MFKNIDFFCNRFNNFSEWVSKFILGKLSNWHSIYTKTNWARLSEWLIFEEYVNKFSKLVKFPIVK</sequence>
<protein>
    <submittedName>
        <fullName evidence="1">Uncharacterized protein</fullName>
    </submittedName>
</protein>
<evidence type="ECO:0000313" key="2">
    <source>
        <dbReference type="Proteomes" id="UP001295684"/>
    </source>
</evidence>
<comment type="caution">
    <text evidence="1">The sequence shown here is derived from an EMBL/GenBank/DDBJ whole genome shotgun (WGS) entry which is preliminary data.</text>
</comment>
<name>A0AAD2D957_EUPCR</name>
<reference evidence="1" key="1">
    <citation type="submission" date="2023-07" db="EMBL/GenBank/DDBJ databases">
        <authorList>
            <consortium name="AG Swart"/>
            <person name="Singh M."/>
            <person name="Singh A."/>
            <person name="Seah K."/>
            <person name="Emmerich C."/>
        </authorList>
    </citation>
    <scope>NUCLEOTIDE SEQUENCE</scope>
    <source>
        <strain evidence="1">DP1</strain>
    </source>
</reference>
<proteinExistence type="predicted"/>
<accession>A0AAD2D957</accession>
<evidence type="ECO:0000313" key="1">
    <source>
        <dbReference type="EMBL" id="CAI2384155.1"/>
    </source>
</evidence>
<dbReference type="Proteomes" id="UP001295684">
    <property type="component" value="Unassembled WGS sequence"/>
</dbReference>
<organism evidence="1 2">
    <name type="scientific">Euplotes crassus</name>
    <dbReference type="NCBI Taxonomy" id="5936"/>
    <lineage>
        <taxon>Eukaryota</taxon>
        <taxon>Sar</taxon>
        <taxon>Alveolata</taxon>
        <taxon>Ciliophora</taxon>
        <taxon>Intramacronucleata</taxon>
        <taxon>Spirotrichea</taxon>
        <taxon>Hypotrichia</taxon>
        <taxon>Euplotida</taxon>
        <taxon>Euplotidae</taxon>
        <taxon>Moneuplotes</taxon>
    </lineage>
</organism>
<keyword evidence="2" id="KW-1185">Reference proteome</keyword>
<dbReference type="EMBL" id="CAMPGE010026466">
    <property type="protein sequence ID" value="CAI2384155.1"/>
    <property type="molecule type" value="Genomic_DNA"/>
</dbReference>